<sequence>MALFASAPSRQEREALPFCQRFQDAQEEARCFGNDIDDYQSTIQFASVGNKNSAFSAANPIGTGVTNLDDLVARLISEERVFKRALNGSPDSVTVVPSPTRAAPAPASGDAKAPIGTSPSALKVCYYCRQPDYLKSERPKLAQQEGGVAIHPVFFRPRFLIDPACSVDVTSVDELLLDEKIMPASTTTSRAAAMVVQKEPECLKEAEENCPAARPVAICFHSSLREKVGNEKLWKQALFDSSASLNYTGSSLVKSLQLAGCPCKVGDDKKH</sequence>
<dbReference type="AlphaFoldDB" id="A0A7J6L5R6"/>
<dbReference type="Proteomes" id="UP000591131">
    <property type="component" value="Unassembled WGS sequence"/>
</dbReference>
<feature type="region of interest" description="Disordered" evidence="1">
    <location>
        <begin position="93"/>
        <end position="112"/>
    </location>
</feature>
<evidence type="ECO:0000313" key="2">
    <source>
        <dbReference type="EMBL" id="KAF4654523.1"/>
    </source>
</evidence>
<proteinExistence type="predicted"/>
<gene>
    <name evidence="2" type="ORF">FOL47_009925</name>
</gene>
<accession>A0A7J6L5R6</accession>
<comment type="caution">
    <text evidence="2">The sequence shown here is derived from an EMBL/GenBank/DDBJ whole genome shotgun (WGS) entry which is preliminary data.</text>
</comment>
<organism evidence="2 3">
    <name type="scientific">Perkinsus chesapeaki</name>
    <name type="common">Clam parasite</name>
    <name type="synonym">Perkinsus andrewsi</name>
    <dbReference type="NCBI Taxonomy" id="330153"/>
    <lineage>
        <taxon>Eukaryota</taxon>
        <taxon>Sar</taxon>
        <taxon>Alveolata</taxon>
        <taxon>Perkinsozoa</taxon>
        <taxon>Perkinsea</taxon>
        <taxon>Perkinsida</taxon>
        <taxon>Perkinsidae</taxon>
        <taxon>Perkinsus</taxon>
    </lineage>
</organism>
<keyword evidence="3" id="KW-1185">Reference proteome</keyword>
<evidence type="ECO:0000313" key="3">
    <source>
        <dbReference type="Proteomes" id="UP000591131"/>
    </source>
</evidence>
<dbReference type="EMBL" id="JAAPAO010000726">
    <property type="protein sequence ID" value="KAF4654523.1"/>
    <property type="molecule type" value="Genomic_DNA"/>
</dbReference>
<reference evidence="2 3" key="1">
    <citation type="submission" date="2020-04" db="EMBL/GenBank/DDBJ databases">
        <title>Perkinsus chesapeaki whole genome sequence.</title>
        <authorList>
            <person name="Bogema D.R."/>
        </authorList>
    </citation>
    <scope>NUCLEOTIDE SEQUENCE [LARGE SCALE GENOMIC DNA]</scope>
    <source>
        <strain evidence="2">ATCC PRA-425</strain>
    </source>
</reference>
<evidence type="ECO:0000256" key="1">
    <source>
        <dbReference type="SAM" id="MobiDB-lite"/>
    </source>
</evidence>
<protein>
    <submittedName>
        <fullName evidence="2">Uncharacterized protein</fullName>
    </submittedName>
</protein>
<name>A0A7J6L5R6_PERCH</name>